<dbReference type="UniPathway" id="UPA00603">
    <property type="reaction ID" value="UER00660"/>
</dbReference>
<feature type="domain" description="Amidohydrolase-related" evidence="5">
    <location>
        <begin position="1"/>
        <end position="153"/>
    </location>
</feature>
<accession>T1GUM9</accession>
<dbReference type="EMBL" id="CAQQ02164411">
    <property type="status" value="NOT_ANNOTATED_CDS"/>
    <property type="molecule type" value="Genomic_DNA"/>
</dbReference>
<sequence length="182" mass="19886">MAHGVFLEDEEIKLLAKTGTSVSHCPASNTMLSSGLCDVFRLLNGGVKVGLGTDVSGGNCVSIKDVILRALDVSHHLEFIKKHEIKGTGKMPTTDETYKSMNYKQAIYLATLGGASAIAVDDKVGNFDVGKEFDALFIDTSIFPMPNFVLSELLEQKFTPEQKVLELVQKFIFNGDDRNIVK</sequence>
<evidence type="ECO:0000313" key="6">
    <source>
        <dbReference type="EnsemblMetazoa" id="MESCA007446-PA"/>
    </source>
</evidence>
<dbReference type="Gene3D" id="2.30.40.10">
    <property type="entry name" value="Urease, subunit C, domain 1"/>
    <property type="match status" value="1"/>
</dbReference>
<reference evidence="7" key="1">
    <citation type="submission" date="2013-02" db="EMBL/GenBank/DDBJ databases">
        <authorList>
            <person name="Hughes D."/>
        </authorList>
    </citation>
    <scope>NUCLEOTIDE SEQUENCE</scope>
    <source>
        <strain>Durham</strain>
        <strain evidence="7">NC isolate 2 -- Noor lab</strain>
    </source>
</reference>
<evidence type="ECO:0000256" key="3">
    <source>
        <dbReference type="ARBA" id="ARBA00022801"/>
    </source>
</evidence>
<keyword evidence="7" id="KW-1185">Reference proteome</keyword>
<dbReference type="InterPro" id="IPR006680">
    <property type="entry name" value="Amidohydro-rel"/>
</dbReference>
<dbReference type="GO" id="GO:0008892">
    <property type="term" value="F:guanine deaminase activity"/>
    <property type="evidence" value="ECO:0007669"/>
    <property type="project" value="TreeGrafter"/>
</dbReference>
<dbReference type="Gene3D" id="3.20.20.140">
    <property type="entry name" value="Metal-dependent hydrolases"/>
    <property type="match status" value="1"/>
</dbReference>
<name>T1GUM9_MEGSC</name>
<dbReference type="InterPro" id="IPR032466">
    <property type="entry name" value="Metal_Hydrolase"/>
</dbReference>
<dbReference type="PANTHER" id="PTHR11271:SF6">
    <property type="entry name" value="GUANINE DEAMINASE"/>
    <property type="match status" value="1"/>
</dbReference>
<reference evidence="6" key="2">
    <citation type="submission" date="2015-06" db="UniProtKB">
        <authorList>
            <consortium name="EnsemblMetazoa"/>
        </authorList>
    </citation>
    <scope>IDENTIFICATION</scope>
</reference>
<dbReference type="SUPFAM" id="SSF51338">
    <property type="entry name" value="Composite domain of metallo-dependent hydrolases"/>
    <property type="match status" value="1"/>
</dbReference>
<evidence type="ECO:0000256" key="2">
    <source>
        <dbReference type="ARBA" id="ARBA00022723"/>
    </source>
</evidence>
<dbReference type="GO" id="GO:0006147">
    <property type="term" value="P:guanine catabolic process"/>
    <property type="evidence" value="ECO:0007669"/>
    <property type="project" value="UniProtKB-UniPathway"/>
</dbReference>
<comment type="cofactor">
    <cofactor evidence="1">
        <name>Zn(2+)</name>
        <dbReference type="ChEBI" id="CHEBI:29105"/>
    </cofactor>
</comment>
<protein>
    <recommendedName>
        <fullName evidence="5">Amidohydrolase-related domain-containing protein</fullName>
    </recommendedName>
</protein>
<dbReference type="OMA" id="IAGNHAC"/>
<dbReference type="Proteomes" id="UP000015102">
    <property type="component" value="Unassembled WGS sequence"/>
</dbReference>
<evidence type="ECO:0000256" key="4">
    <source>
        <dbReference type="ARBA" id="ARBA00022833"/>
    </source>
</evidence>
<dbReference type="HOGENOM" id="CLU_012358_8_0_1"/>
<dbReference type="AlphaFoldDB" id="T1GUM9"/>
<organism evidence="6 7">
    <name type="scientific">Megaselia scalaris</name>
    <name type="common">Humpbacked fly</name>
    <name type="synonym">Phora scalaris</name>
    <dbReference type="NCBI Taxonomy" id="36166"/>
    <lineage>
        <taxon>Eukaryota</taxon>
        <taxon>Metazoa</taxon>
        <taxon>Ecdysozoa</taxon>
        <taxon>Arthropoda</taxon>
        <taxon>Hexapoda</taxon>
        <taxon>Insecta</taxon>
        <taxon>Pterygota</taxon>
        <taxon>Neoptera</taxon>
        <taxon>Endopterygota</taxon>
        <taxon>Diptera</taxon>
        <taxon>Brachycera</taxon>
        <taxon>Muscomorpha</taxon>
        <taxon>Platypezoidea</taxon>
        <taxon>Phoridae</taxon>
        <taxon>Megaseliini</taxon>
        <taxon>Megaselia</taxon>
    </lineage>
</organism>
<keyword evidence="3" id="KW-0378">Hydrolase</keyword>
<keyword evidence="4" id="KW-0862">Zinc</keyword>
<proteinExistence type="predicted"/>
<keyword evidence="2" id="KW-0479">Metal-binding</keyword>
<dbReference type="STRING" id="36166.T1GUM9"/>
<dbReference type="Pfam" id="PF01979">
    <property type="entry name" value="Amidohydro_1"/>
    <property type="match status" value="1"/>
</dbReference>
<dbReference type="PANTHER" id="PTHR11271">
    <property type="entry name" value="GUANINE DEAMINASE"/>
    <property type="match status" value="1"/>
</dbReference>
<dbReference type="InterPro" id="IPR051607">
    <property type="entry name" value="Metallo-dep_hydrolases"/>
</dbReference>
<dbReference type="InterPro" id="IPR011059">
    <property type="entry name" value="Metal-dep_hydrolase_composite"/>
</dbReference>
<dbReference type="SUPFAM" id="SSF51556">
    <property type="entry name" value="Metallo-dependent hydrolases"/>
    <property type="match status" value="1"/>
</dbReference>
<dbReference type="EnsemblMetazoa" id="MESCA007446-RA">
    <property type="protein sequence ID" value="MESCA007446-PA"/>
    <property type="gene ID" value="MESCA007446"/>
</dbReference>
<evidence type="ECO:0000313" key="7">
    <source>
        <dbReference type="Proteomes" id="UP000015102"/>
    </source>
</evidence>
<evidence type="ECO:0000259" key="5">
    <source>
        <dbReference type="Pfam" id="PF01979"/>
    </source>
</evidence>
<dbReference type="GO" id="GO:0005829">
    <property type="term" value="C:cytosol"/>
    <property type="evidence" value="ECO:0007669"/>
    <property type="project" value="TreeGrafter"/>
</dbReference>
<evidence type="ECO:0000256" key="1">
    <source>
        <dbReference type="ARBA" id="ARBA00001947"/>
    </source>
</evidence>
<dbReference type="GO" id="GO:0008270">
    <property type="term" value="F:zinc ion binding"/>
    <property type="evidence" value="ECO:0007669"/>
    <property type="project" value="TreeGrafter"/>
</dbReference>